<sequence length="115" mass="13060">MRKAYWTYGILAAASLSAAVPAAAQSIQIGRDGVRLVPPQEMRDQDRDHRRDERHVVRDEISERDAIRIARRQGLHDVEAVTKTRSTYKVAGIDRRGNDIRVDIDRDSGAVIRVR</sequence>
<feature type="chain" id="PRO_5046346284" evidence="1">
    <location>
        <begin position="25"/>
        <end position="115"/>
    </location>
</feature>
<name>A0ABS3J4U8_9HYPH</name>
<reference evidence="2 3" key="1">
    <citation type="submission" date="2021-03" db="EMBL/GenBank/DDBJ databases">
        <title>Whole genome sequence of Jiella sp. MQZ13P-4.</title>
        <authorList>
            <person name="Tuo L."/>
        </authorList>
    </citation>
    <scope>NUCLEOTIDE SEQUENCE [LARGE SCALE GENOMIC DNA]</scope>
    <source>
        <strain evidence="2 3">MQZ13P-4</strain>
    </source>
</reference>
<evidence type="ECO:0000313" key="3">
    <source>
        <dbReference type="Proteomes" id="UP000664288"/>
    </source>
</evidence>
<proteinExistence type="predicted"/>
<gene>
    <name evidence="2" type="ORF">J1C47_13695</name>
</gene>
<keyword evidence="1" id="KW-0732">Signal</keyword>
<organism evidence="2 3">
    <name type="scientific">Jiella sonneratiae</name>
    <dbReference type="NCBI Taxonomy" id="2816856"/>
    <lineage>
        <taxon>Bacteria</taxon>
        <taxon>Pseudomonadati</taxon>
        <taxon>Pseudomonadota</taxon>
        <taxon>Alphaproteobacteria</taxon>
        <taxon>Hyphomicrobiales</taxon>
        <taxon>Aurantimonadaceae</taxon>
        <taxon>Jiella</taxon>
    </lineage>
</organism>
<keyword evidence="3" id="KW-1185">Reference proteome</keyword>
<dbReference type="RefSeq" id="WP_207351330.1">
    <property type="nucleotide sequence ID" value="NZ_JAFMPY010000013.1"/>
</dbReference>
<feature type="signal peptide" evidence="1">
    <location>
        <begin position="1"/>
        <end position="24"/>
    </location>
</feature>
<evidence type="ECO:0000256" key="1">
    <source>
        <dbReference type="SAM" id="SignalP"/>
    </source>
</evidence>
<comment type="caution">
    <text evidence="2">The sequence shown here is derived from an EMBL/GenBank/DDBJ whole genome shotgun (WGS) entry which is preliminary data.</text>
</comment>
<accession>A0ABS3J4U8</accession>
<dbReference type="EMBL" id="JAFMPY010000013">
    <property type="protein sequence ID" value="MBO0904696.1"/>
    <property type="molecule type" value="Genomic_DNA"/>
</dbReference>
<dbReference type="Proteomes" id="UP000664288">
    <property type="component" value="Unassembled WGS sequence"/>
</dbReference>
<protein>
    <submittedName>
        <fullName evidence="2">PepSY domain-containing protein</fullName>
    </submittedName>
</protein>
<evidence type="ECO:0000313" key="2">
    <source>
        <dbReference type="EMBL" id="MBO0904696.1"/>
    </source>
</evidence>